<dbReference type="Proteomes" id="UP001225788">
    <property type="component" value="Chromosome"/>
</dbReference>
<evidence type="ECO:0008006" key="3">
    <source>
        <dbReference type="Google" id="ProtNLM"/>
    </source>
</evidence>
<organism evidence="1 2">
    <name type="scientific">Shinella oryzae</name>
    <dbReference type="NCBI Taxonomy" id="2871820"/>
    <lineage>
        <taxon>Bacteria</taxon>
        <taxon>Pseudomonadati</taxon>
        <taxon>Pseudomonadota</taxon>
        <taxon>Alphaproteobacteria</taxon>
        <taxon>Hyphomicrobiales</taxon>
        <taxon>Rhizobiaceae</taxon>
        <taxon>Shinella</taxon>
    </lineage>
</organism>
<dbReference type="RefSeq" id="WP_306160078.1">
    <property type="nucleotide sequence ID" value="NZ_CP132314.1"/>
</dbReference>
<name>A0ABY9K846_9HYPH</name>
<evidence type="ECO:0000313" key="2">
    <source>
        <dbReference type="Proteomes" id="UP001225788"/>
    </source>
</evidence>
<gene>
    <name evidence="1" type="ORF">Q9315_05975</name>
</gene>
<dbReference type="EMBL" id="CP132314">
    <property type="protein sequence ID" value="WLS04164.1"/>
    <property type="molecule type" value="Genomic_DNA"/>
</dbReference>
<keyword evidence="2" id="KW-1185">Reference proteome</keyword>
<proteinExistence type="predicted"/>
<reference evidence="1 2" key="1">
    <citation type="submission" date="2023-08" db="EMBL/GenBank/DDBJ databases">
        <title>Pathogen: clinical or host-associated sample.</title>
        <authorList>
            <person name="Hergert J."/>
            <person name="Casey R."/>
            <person name="Wagner J."/>
            <person name="Young E.L."/>
            <person name="Oakeson K.F."/>
        </authorList>
    </citation>
    <scope>NUCLEOTIDE SEQUENCE [LARGE SCALE GENOMIC DNA]</scope>
    <source>
        <strain evidence="1 2">UPHL-collab-2</strain>
    </source>
</reference>
<protein>
    <recommendedName>
        <fullName evidence="3">Tail assembly chaperone E/41/14-like protein</fullName>
    </recommendedName>
</protein>
<accession>A0ABY9K846</accession>
<evidence type="ECO:0000313" key="1">
    <source>
        <dbReference type="EMBL" id="WLS04164.1"/>
    </source>
</evidence>
<sequence>MRTTETEITFTRPFRLESLIELQDAGTYKLIVDEELIAGLSFPAYKRVATHIEIPAVSASTMVRQRLQVSHDDIYRALAADAKQASPPSLDPFA</sequence>